<dbReference type="SUPFAM" id="SSF48726">
    <property type="entry name" value="Immunoglobulin"/>
    <property type="match status" value="2"/>
</dbReference>
<proteinExistence type="predicted"/>
<dbReference type="InterPro" id="IPR036179">
    <property type="entry name" value="Ig-like_dom_sf"/>
</dbReference>
<dbReference type="InterPro" id="IPR013783">
    <property type="entry name" value="Ig-like_fold"/>
</dbReference>
<dbReference type="PANTHER" id="PTHR46013:SF4">
    <property type="entry name" value="B-CELL RECEPTOR CD22-RELATED"/>
    <property type="match status" value="1"/>
</dbReference>
<organism evidence="2 3">
    <name type="scientific">Hucho hucho</name>
    <name type="common">huchen</name>
    <dbReference type="NCBI Taxonomy" id="62062"/>
    <lineage>
        <taxon>Eukaryota</taxon>
        <taxon>Metazoa</taxon>
        <taxon>Chordata</taxon>
        <taxon>Craniata</taxon>
        <taxon>Vertebrata</taxon>
        <taxon>Euteleostomi</taxon>
        <taxon>Actinopterygii</taxon>
        <taxon>Neopterygii</taxon>
        <taxon>Teleostei</taxon>
        <taxon>Protacanthopterygii</taxon>
        <taxon>Salmoniformes</taxon>
        <taxon>Salmonidae</taxon>
        <taxon>Salmoninae</taxon>
        <taxon>Hucho</taxon>
    </lineage>
</organism>
<accession>A0A4W5L698</accession>
<dbReference type="InterPro" id="IPR003599">
    <property type="entry name" value="Ig_sub"/>
</dbReference>
<reference evidence="3" key="1">
    <citation type="submission" date="2018-06" db="EMBL/GenBank/DDBJ databases">
        <title>Genome assembly of Danube salmon.</title>
        <authorList>
            <person name="Macqueen D.J."/>
            <person name="Gundappa M.K."/>
        </authorList>
    </citation>
    <scope>NUCLEOTIDE SEQUENCE [LARGE SCALE GENOMIC DNA]</scope>
</reference>
<evidence type="ECO:0000313" key="2">
    <source>
        <dbReference type="Ensembl" id="ENSHHUP00000020996.1"/>
    </source>
</evidence>
<dbReference type="STRING" id="62062.ENSHHUP00000020996"/>
<sequence>ENLHSWWLTKYFFSPLYTKKTVCVLKGSTVELSCSYTIPRGRVTTTFWFTKNDAEGNPVSLSDDPDHKGHVTYRREKNNGHTLTIRDLRERDSATYKFRFITDRKKGKFTGEPGVTLSASGLLVKVIPAGKRRKLTCSTTCTLTDNPNPTYIWYKNRQPVKEDSSSMYSISSEDADSYSCTVKGREDLRSPAVCEYSTIVQYTTWQVS</sequence>
<dbReference type="Proteomes" id="UP000314982">
    <property type="component" value="Unassembled WGS sequence"/>
</dbReference>
<dbReference type="Pfam" id="PF13895">
    <property type="entry name" value="Ig_2"/>
    <property type="match status" value="1"/>
</dbReference>
<dbReference type="PANTHER" id="PTHR46013">
    <property type="entry name" value="VASCULAR CELL ADHESION MOLECULE 1"/>
    <property type="match status" value="1"/>
</dbReference>
<dbReference type="GeneTree" id="ENSGT01150000287336"/>
<evidence type="ECO:0000259" key="1">
    <source>
        <dbReference type="PROSITE" id="PS50835"/>
    </source>
</evidence>
<evidence type="ECO:0000313" key="3">
    <source>
        <dbReference type="Proteomes" id="UP000314982"/>
    </source>
</evidence>
<dbReference type="Ensembl" id="ENSHHUT00000021785.1">
    <property type="protein sequence ID" value="ENSHHUP00000020996.1"/>
    <property type="gene ID" value="ENSHHUG00000013163.1"/>
</dbReference>
<name>A0A4W5L698_9TELE</name>
<feature type="domain" description="Ig-like" evidence="1">
    <location>
        <begin position="113"/>
        <end position="200"/>
    </location>
</feature>
<keyword evidence="3" id="KW-1185">Reference proteome</keyword>
<dbReference type="InterPro" id="IPR007110">
    <property type="entry name" value="Ig-like_dom"/>
</dbReference>
<dbReference type="Gene3D" id="2.60.40.10">
    <property type="entry name" value="Immunoglobulins"/>
    <property type="match status" value="2"/>
</dbReference>
<feature type="domain" description="Ig-like" evidence="1">
    <location>
        <begin position="15"/>
        <end position="96"/>
    </location>
</feature>
<reference evidence="2" key="3">
    <citation type="submission" date="2025-09" db="UniProtKB">
        <authorList>
            <consortium name="Ensembl"/>
        </authorList>
    </citation>
    <scope>IDENTIFICATION</scope>
</reference>
<dbReference type="AlphaFoldDB" id="A0A4W5L698"/>
<protein>
    <recommendedName>
        <fullName evidence="1">Ig-like domain-containing protein</fullName>
    </recommendedName>
</protein>
<dbReference type="SMART" id="SM00409">
    <property type="entry name" value="IG"/>
    <property type="match status" value="2"/>
</dbReference>
<reference evidence="2" key="2">
    <citation type="submission" date="2025-08" db="UniProtKB">
        <authorList>
            <consortium name="Ensembl"/>
        </authorList>
    </citation>
    <scope>IDENTIFICATION</scope>
</reference>
<dbReference type="PROSITE" id="PS50835">
    <property type="entry name" value="IG_LIKE"/>
    <property type="match status" value="2"/>
</dbReference>